<feature type="region of interest" description="Disordered" evidence="1">
    <location>
        <begin position="735"/>
        <end position="757"/>
    </location>
</feature>
<feature type="region of interest" description="Disordered" evidence="1">
    <location>
        <begin position="942"/>
        <end position="1046"/>
    </location>
</feature>
<dbReference type="PANTHER" id="PTHR15721:SF2">
    <property type="entry name" value="PROTEIN TALPID3"/>
    <property type="match status" value="1"/>
</dbReference>
<gene>
    <name evidence="2" type="primary">Kiaa0586</name>
</gene>
<dbReference type="PANTHER" id="PTHR15721">
    <property type="entry name" value="KIAA0586 PROTEIN"/>
    <property type="match status" value="1"/>
</dbReference>
<dbReference type="GO" id="GO:0007224">
    <property type="term" value="P:smoothened signaling pathway"/>
    <property type="evidence" value="ECO:0007669"/>
    <property type="project" value="InterPro"/>
</dbReference>
<feature type="compositionally biased region" description="Basic and acidic residues" evidence="1">
    <location>
        <begin position="1003"/>
        <end position="1013"/>
    </location>
</feature>
<feature type="compositionally biased region" description="Polar residues" evidence="1">
    <location>
        <begin position="398"/>
        <end position="419"/>
    </location>
</feature>
<feature type="compositionally biased region" description="Basic and acidic residues" evidence="1">
    <location>
        <begin position="967"/>
        <end position="976"/>
    </location>
</feature>
<feature type="compositionally biased region" description="Basic and acidic residues" evidence="1">
    <location>
        <begin position="811"/>
        <end position="822"/>
    </location>
</feature>
<proteinExistence type="evidence at transcript level"/>
<dbReference type="GO" id="GO:0036064">
    <property type="term" value="C:ciliary basal body"/>
    <property type="evidence" value="ECO:0007669"/>
    <property type="project" value="TreeGrafter"/>
</dbReference>
<feature type="region of interest" description="Disordered" evidence="1">
    <location>
        <begin position="767"/>
        <end position="786"/>
    </location>
</feature>
<feature type="compositionally biased region" description="Polar residues" evidence="1">
    <location>
        <begin position="1027"/>
        <end position="1046"/>
    </location>
</feature>
<dbReference type="InterPro" id="IPR029246">
    <property type="entry name" value="TALPID3"/>
</dbReference>
<dbReference type="AlphaFoldDB" id="A0A6F9DGC8"/>
<accession>A0A6F9DGC8</accession>
<evidence type="ECO:0000313" key="2">
    <source>
        <dbReference type="EMBL" id="CAB3258631.1"/>
    </source>
</evidence>
<feature type="compositionally biased region" description="Polar residues" evidence="1">
    <location>
        <begin position="824"/>
        <end position="836"/>
    </location>
</feature>
<feature type="compositionally biased region" description="Basic residues" evidence="1">
    <location>
        <begin position="380"/>
        <end position="397"/>
    </location>
</feature>
<feature type="region of interest" description="Disordered" evidence="1">
    <location>
        <begin position="375"/>
        <end position="431"/>
    </location>
</feature>
<feature type="region of interest" description="Disordered" evidence="1">
    <location>
        <begin position="584"/>
        <end position="605"/>
    </location>
</feature>
<sequence length="1062" mass="119360">MSKPCIPQGIEKDVAENFCKEVNIQKYDETSVRKCLSKVTTSKMNKSKECIVHPETASRGIKHHYKWSQDEKITSDLKEHVGQLTEKLELLAKHPGLLDKHDLQKHVYGLETQLTDITNQRLQHLEVLQQHQTQWQSQFLKALEKIHYDKVSQSTGGVLEPPHKRLDLTTPVSSLTPLPRNTVPQPSQNVDQGNGHFLEEILRVGNRSNKSLDVSCCDQIELTPVRDTTVSKKNSSSDKTMVEDLISANHKIRVKELEKQLQKEEISKQFPSSISEYLLKSPPPVEDTDVLGRIQIIPTIATDCKTLLKKITQARCTLDDNIKHVQHSIAADLKPCTVGNNHLDNGKLCMDNKWHIKQLVDDKIAALSEEKTLNQELKTHQKNQVKTKNPLKTKQQTKRLNPESNNKLGPSQSANNPSLGRTKPFKAVSKKQADVKVDEDAATHMFGRAAYHVRRTTVQKPFMHVTTPHSKPKFRTKRAIENISATYKRSEKSQASLLSNKQPMYYFDPTSCHLEQNQVASGNLIPVAVSLRPPKIFDTNVVPVIIPKPKAKSYVSIPTATPQLEALKKSTDAQEEASPVICVSQGNEKRDLTSSESEEVEHNHEVKLDGQAKEKIPCSNNVSYFTPIVEKPEPKKIQLKANLFEEETKDWMEKEILSRILSQLYGNASQEPPTSCDPPLLIDSGNEYDEETMNKLIESEIEDIIRNMMGKKDVAPKKPKTITFLPDVPISIFQPATPVPTPIGTPTSRSDDDFRVDVPRCKTPELSVSEISFPSSHSEPEVWEEEQQLVQSDSIRSVATPEITPPISLKDPIESVHSEKSFHRSASPQSEETSLESIPDPWDGETPQESNIHHTMKRPCILYPPVLEEEIHEIVERIPQVVASPTTYSDSSLSESTSKGIDATISDGQLVISHGELKPKVPAVMKLKEIDDLGTLRGMVDLQDENDQEPSSEGEIRTKGLPRSQFHRNDPQHEDPNGIYERPRKHRQNLPSDDEDLSVGELAPRHARQERFNKWKKRRSPVVSALEQDSSLQDESTIDGDSSISSLVNPQVIVVTPVNKSA</sequence>
<evidence type="ECO:0000256" key="1">
    <source>
        <dbReference type="SAM" id="MobiDB-lite"/>
    </source>
</evidence>
<protein>
    <submittedName>
        <fullName evidence="2">TALPID3 protein-like</fullName>
    </submittedName>
</protein>
<feature type="compositionally biased region" description="Acidic residues" evidence="1">
    <location>
        <begin position="942"/>
        <end position="952"/>
    </location>
</feature>
<reference evidence="2" key="1">
    <citation type="submission" date="2020-04" db="EMBL/GenBank/DDBJ databases">
        <authorList>
            <person name="Neveu A P."/>
        </authorList>
    </citation>
    <scope>NUCLEOTIDE SEQUENCE</scope>
    <source>
        <tissue evidence="2">Whole embryo</tissue>
    </source>
</reference>
<dbReference type="EMBL" id="LR786176">
    <property type="protein sequence ID" value="CAB3258631.1"/>
    <property type="molecule type" value="mRNA"/>
</dbReference>
<dbReference type="GO" id="GO:0005814">
    <property type="term" value="C:centriole"/>
    <property type="evidence" value="ECO:0007669"/>
    <property type="project" value="TreeGrafter"/>
</dbReference>
<organism evidence="2">
    <name type="scientific">Phallusia mammillata</name>
    <dbReference type="NCBI Taxonomy" id="59560"/>
    <lineage>
        <taxon>Eukaryota</taxon>
        <taxon>Metazoa</taxon>
        <taxon>Chordata</taxon>
        <taxon>Tunicata</taxon>
        <taxon>Ascidiacea</taxon>
        <taxon>Phlebobranchia</taxon>
        <taxon>Ascidiidae</taxon>
        <taxon>Phallusia</taxon>
    </lineage>
</organism>
<feature type="region of interest" description="Disordered" evidence="1">
    <location>
        <begin position="797"/>
        <end position="850"/>
    </location>
</feature>
<name>A0A6F9DGC8_9ASCI</name>